<keyword evidence="2" id="KW-0812">Transmembrane</keyword>
<comment type="caution">
    <text evidence="4">The sequence shown here is derived from an EMBL/GenBank/DDBJ whole genome shotgun (WGS) entry which is preliminary data.</text>
</comment>
<evidence type="ECO:0000256" key="2">
    <source>
        <dbReference type="SAM" id="Phobius"/>
    </source>
</evidence>
<feature type="transmembrane region" description="Helical" evidence="2">
    <location>
        <begin position="32"/>
        <end position="52"/>
    </location>
</feature>
<feature type="region of interest" description="Disordered" evidence="1">
    <location>
        <begin position="1"/>
        <end position="22"/>
    </location>
</feature>
<evidence type="ECO:0000313" key="4">
    <source>
        <dbReference type="EMBL" id="GLK00604.1"/>
    </source>
</evidence>
<feature type="domain" description="D-alanyl-D-alanine carboxypeptidase-like core" evidence="3">
    <location>
        <begin position="173"/>
        <end position="300"/>
    </location>
</feature>
<dbReference type="Proteomes" id="UP001142325">
    <property type="component" value="Unassembled WGS sequence"/>
</dbReference>
<reference evidence="4" key="2">
    <citation type="submission" date="2023-01" db="EMBL/GenBank/DDBJ databases">
        <authorList>
            <person name="Sun Q."/>
            <person name="Evtushenko L."/>
        </authorList>
    </citation>
    <scope>NUCLEOTIDE SEQUENCE</scope>
    <source>
        <strain evidence="4">VKM Ac-1958</strain>
    </source>
</reference>
<proteinExistence type="predicted"/>
<dbReference type="GO" id="GO:0006508">
    <property type="term" value="P:proteolysis"/>
    <property type="evidence" value="ECO:0007669"/>
    <property type="project" value="InterPro"/>
</dbReference>
<dbReference type="InterPro" id="IPR003709">
    <property type="entry name" value="VanY-like_core_dom"/>
</dbReference>
<dbReference type="PANTHER" id="PTHR34385:SF1">
    <property type="entry name" value="PEPTIDOGLYCAN L-ALANYL-D-GLUTAMATE ENDOPEPTIDASE CWLK"/>
    <property type="match status" value="1"/>
</dbReference>
<evidence type="ECO:0000313" key="5">
    <source>
        <dbReference type="Proteomes" id="UP001142325"/>
    </source>
</evidence>
<dbReference type="InterPro" id="IPR009045">
    <property type="entry name" value="Zn_M74/Hedgehog-like"/>
</dbReference>
<keyword evidence="2" id="KW-0472">Membrane</keyword>
<dbReference type="InterPro" id="IPR052179">
    <property type="entry name" value="DD-CPase-like"/>
</dbReference>
<protein>
    <recommendedName>
        <fullName evidence="3">D-alanyl-D-alanine carboxypeptidase-like core domain-containing protein</fullName>
    </recommendedName>
</protein>
<gene>
    <name evidence="4" type="ORF">GCM10017596_03190</name>
</gene>
<dbReference type="GO" id="GO:0008233">
    <property type="term" value="F:peptidase activity"/>
    <property type="evidence" value="ECO:0007669"/>
    <property type="project" value="InterPro"/>
</dbReference>
<dbReference type="Pfam" id="PF02557">
    <property type="entry name" value="VanY"/>
    <property type="match status" value="1"/>
</dbReference>
<evidence type="ECO:0000259" key="3">
    <source>
        <dbReference type="Pfam" id="PF02557"/>
    </source>
</evidence>
<dbReference type="PANTHER" id="PTHR34385">
    <property type="entry name" value="D-ALANYL-D-ALANINE CARBOXYPEPTIDASE"/>
    <property type="match status" value="1"/>
</dbReference>
<keyword evidence="5" id="KW-1185">Reference proteome</keyword>
<dbReference type="AlphaFoldDB" id="A0A9W6HR63"/>
<reference evidence="4" key="1">
    <citation type="journal article" date="2014" name="Int. J. Syst. Evol. Microbiol.">
        <title>Complete genome sequence of Corynebacterium casei LMG S-19264T (=DSM 44701T), isolated from a smear-ripened cheese.</title>
        <authorList>
            <consortium name="US DOE Joint Genome Institute (JGI-PGF)"/>
            <person name="Walter F."/>
            <person name="Albersmeier A."/>
            <person name="Kalinowski J."/>
            <person name="Ruckert C."/>
        </authorList>
    </citation>
    <scope>NUCLEOTIDE SEQUENCE</scope>
    <source>
        <strain evidence="4">VKM Ac-1958</strain>
    </source>
</reference>
<accession>A0A9W6HR63</accession>
<dbReference type="Gene3D" id="3.30.1380.10">
    <property type="match status" value="1"/>
</dbReference>
<name>A0A9W6HR63_9MICO</name>
<dbReference type="InterPro" id="IPR058193">
    <property type="entry name" value="VanY/YodJ_core_dom"/>
</dbReference>
<sequence>MEHPSSEGGDNEGVTDPQRPVARHARASSSALRIFVPIGIAVTVLGIILALFEGAGAATGAGAAALRVPPLPVTAQELPVVEIQAAEVVDHCAEPAVQQAIASGDDNAAVAAFGGGAAFRAAVATGNAPCVDLADPVRLWLVVNKLRSLSPAEYAPASLGEPALLRDSSAGPVRADVAAALDAMSDATEAAGLGPLALGSGYRSFETQVGNYYGHVDELGQEGADAVSARPGHSEHQTGLAADVVSCADGCGGIYDFGATPAGVWVAENGWQFGFIVRYEASATASTGYAPEPWHLRYIGTELARAYHEGGYQSLEQFFALPDAPGYAD</sequence>
<evidence type="ECO:0000256" key="1">
    <source>
        <dbReference type="SAM" id="MobiDB-lite"/>
    </source>
</evidence>
<dbReference type="EMBL" id="BSET01000001">
    <property type="protein sequence ID" value="GLK00604.1"/>
    <property type="molecule type" value="Genomic_DNA"/>
</dbReference>
<dbReference type="SUPFAM" id="SSF55166">
    <property type="entry name" value="Hedgehog/DD-peptidase"/>
    <property type="match status" value="1"/>
</dbReference>
<dbReference type="CDD" id="cd14852">
    <property type="entry name" value="LD-carboxypeptidase"/>
    <property type="match status" value="1"/>
</dbReference>
<organism evidence="4 5">
    <name type="scientific">Microbacterium keratanolyticum</name>
    <dbReference type="NCBI Taxonomy" id="67574"/>
    <lineage>
        <taxon>Bacteria</taxon>
        <taxon>Bacillati</taxon>
        <taxon>Actinomycetota</taxon>
        <taxon>Actinomycetes</taxon>
        <taxon>Micrococcales</taxon>
        <taxon>Microbacteriaceae</taxon>
        <taxon>Microbacterium</taxon>
    </lineage>
</organism>
<keyword evidence="2" id="KW-1133">Transmembrane helix</keyword>